<name>A0ABP6VJK0_9GAMM</name>
<comment type="caution">
    <text evidence="2">The sequence shown here is derived from an EMBL/GenBank/DDBJ whole genome shotgun (WGS) entry which is preliminary data.</text>
</comment>
<keyword evidence="1" id="KW-1133">Transmembrane helix</keyword>
<evidence type="ECO:0000256" key="1">
    <source>
        <dbReference type="SAM" id="Phobius"/>
    </source>
</evidence>
<keyword evidence="1" id="KW-0812">Transmembrane</keyword>
<reference evidence="3" key="1">
    <citation type="journal article" date="2019" name="Int. J. Syst. Evol. Microbiol.">
        <title>The Global Catalogue of Microorganisms (GCM) 10K type strain sequencing project: providing services to taxonomists for standard genome sequencing and annotation.</title>
        <authorList>
            <consortium name="The Broad Institute Genomics Platform"/>
            <consortium name="The Broad Institute Genome Sequencing Center for Infectious Disease"/>
            <person name="Wu L."/>
            <person name="Ma J."/>
        </authorList>
    </citation>
    <scope>NUCLEOTIDE SEQUENCE [LARGE SCALE GENOMIC DNA]</scope>
    <source>
        <strain evidence="3">JCM 17110</strain>
    </source>
</reference>
<evidence type="ECO:0000313" key="3">
    <source>
        <dbReference type="Proteomes" id="UP001500795"/>
    </source>
</evidence>
<feature type="transmembrane region" description="Helical" evidence="1">
    <location>
        <begin position="81"/>
        <end position="104"/>
    </location>
</feature>
<protein>
    <recommendedName>
        <fullName evidence="4">Copper-binding protein</fullName>
    </recommendedName>
</protein>
<keyword evidence="3" id="KW-1185">Reference proteome</keyword>
<accession>A0ABP6VJK0</accession>
<dbReference type="RefSeq" id="WP_344956557.1">
    <property type="nucleotide sequence ID" value="NZ_BAABCX010000002.1"/>
</dbReference>
<keyword evidence="1" id="KW-0472">Membrane</keyword>
<evidence type="ECO:0008006" key="4">
    <source>
        <dbReference type="Google" id="ProtNLM"/>
    </source>
</evidence>
<proteinExistence type="predicted"/>
<evidence type="ECO:0000313" key="2">
    <source>
        <dbReference type="EMBL" id="GAA3536661.1"/>
    </source>
</evidence>
<organism evidence="2 3">
    <name type="scientific">Zobellella aerophila</name>
    <dbReference type="NCBI Taxonomy" id="870480"/>
    <lineage>
        <taxon>Bacteria</taxon>
        <taxon>Pseudomonadati</taxon>
        <taxon>Pseudomonadota</taxon>
        <taxon>Gammaproteobacteria</taxon>
        <taxon>Aeromonadales</taxon>
        <taxon>Aeromonadaceae</taxon>
        <taxon>Zobellella</taxon>
    </lineage>
</organism>
<gene>
    <name evidence="2" type="ORF">GCM10022394_15300</name>
</gene>
<sequence length="123" mass="13565">MAGAGLTRRAGLALTLVLMVLSICLSQRMGLILACPAAGGAVSAEQQSESRSGNEDEQPTPGQSCDLSGKLLFKSWSLQDIPLVGLLLLLWPLIPPRYFFCFLIKLCFAVRRRRHLLFCVFRE</sequence>
<dbReference type="Proteomes" id="UP001500795">
    <property type="component" value="Unassembled WGS sequence"/>
</dbReference>
<dbReference type="EMBL" id="BAABCX010000002">
    <property type="protein sequence ID" value="GAA3536661.1"/>
    <property type="molecule type" value="Genomic_DNA"/>
</dbReference>